<protein>
    <submittedName>
        <fullName evidence="5">Uncharacterized protein LOC111103028 isoform X1</fullName>
    </submittedName>
</protein>
<gene>
    <name evidence="5" type="primary">LOC111103028</name>
</gene>
<keyword evidence="4" id="KW-1185">Reference proteome</keyword>
<reference evidence="5" key="1">
    <citation type="submission" date="2025-08" db="UniProtKB">
        <authorList>
            <consortium name="RefSeq"/>
        </authorList>
    </citation>
    <scope>IDENTIFICATION</scope>
    <source>
        <tissue evidence="5">Whole sample</tissue>
    </source>
</reference>
<proteinExistence type="predicted"/>
<evidence type="ECO:0000256" key="2">
    <source>
        <dbReference type="SAM" id="SignalP"/>
    </source>
</evidence>
<dbReference type="OrthoDB" id="6157779at2759"/>
<evidence type="ECO:0000256" key="1">
    <source>
        <dbReference type="SAM" id="Phobius"/>
    </source>
</evidence>
<feature type="chain" id="PRO_5034249082" evidence="2">
    <location>
        <begin position="23"/>
        <end position="749"/>
    </location>
</feature>
<keyword evidence="1" id="KW-1133">Transmembrane helix</keyword>
<name>A0A8B8AM89_CRAVI</name>
<evidence type="ECO:0000313" key="5">
    <source>
        <dbReference type="RefSeq" id="XP_022291733.1"/>
    </source>
</evidence>
<evidence type="ECO:0000259" key="3">
    <source>
        <dbReference type="Pfam" id="PF20720"/>
    </source>
</evidence>
<dbReference type="Proteomes" id="UP000694844">
    <property type="component" value="Chromosome 7"/>
</dbReference>
<keyword evidence="2" id="KW-0732">Signal</keyword>
<dbReference type="GeneID" id="111103028"/>
<dbReference type="InterPro" id="IPR049050">
    <property type="entry name" value="nSTAND3"/>
</dbReference>
<evidence type="ECO:0000313" key="4">
    <source>
        <dbReference type="Proteomes" id="UP000694844"/>
    </source>
</evidence>
<feature type="signal peptide" evidence="2">
    <location>
        <begin position="1"/>
        <end position="22"/>
    </location>
</feature>
<dbReference type="KEGG" id="cvn:111103028"/>
<dbReference type="Pfam" id="PF20720">
    <property type="entry name" value="nSTAND3"/>
    <property type="match status" value="1"/>
</dbReference>
<keyword evidence="1" id="KW-0812">Transmembrane</keyword>
<sequence>MKTKGLCFVLLAWGSFFMVTENKSCPWSSQTAERVQSCPTTKEELEKQKARKNCEALKKQQNCTEPDKFEYHCVIDELENSLVEVCAPEYIINGGYCAEYNIIGARIQAHYNFKCLEKSFHCALRYKSTDAYVYKDCYTVVKHLLQISNTSHDKFITDSITTDTSISTKPSSGLDKEYVIAIAGSVCVFVIIVIVVILIIRRRRTKEREPLQMDARNTVNEEKEPLKEEKCNTELATPMDCFVKTRFSEACSKILEERGMVILIGEQGCGKTMIANHIMYTGKYKEWTKQDIQSEELETLIPKEKTFFHIDDLFDGYLYQEEKYKWWKSLFRFHSRYLGKNGMVRLIITVKDTVMEKVGVFISDDKRNETFFLKADSKENQLSMDEKLDILEEQYRYASWRKSLDKSFRRTKLENELKDVKCSIGFPLCANMYAFEEDNSERDSAIFDHTRKYVRENITRHIESDKRNDIKTLFLLLLFYLHPTDSHSNESLDSYLKDGKRCQEFLQSFSSDKMLEEMNLSYENLYQTAQELDGSYLKKHKTYKFKHRIYLEAVCDYFFLKYFDFVVAHIPFDVLRICDLYDVSPGNLKILSERLQKNLLECAFFKVLECDILKESSFEWSFCKDLQRKCDLKSKMSYPDATSVFKFPLIFWASMYNLKTLERTLLELAEKDKDNERLQGYLAMFGKCCRDDENYITCVTCPPEIGKTRKAVFNYKNSKEETIQDLLSASELLDHPLIAKLLTESNRSN</sequence>
<dbReference type="AlphaFoldDB" id="A0A8B8AM89"/>
<organism evidence="4 5">
    <name type="scientific">Crassostrea virginica</name>
    <name type="common">Eastern oyster</name>
    <dbReference type="NCBI Taxonomy" id="6565"/>
    <lineage>
        <taxon>Eukaryota</taxon>
        <taxon>Metazoa</taxon>
        <taxon>Spiralia</taxon>
        <taxon>Lophotrochozoa</taxon>
        <taxon>Mollusca</taxon>
        <taxon>Bivalvia</taxon>
        <taxon>Autobranchia</taxon>
        <taxon>Pteriomorphia</taxon>
        <taxon>Ostreida</taxon>
        <taxon>Ostreoidea</taxon>
        <taxon>Ostreidae</taxon>
        <taxon>Crassostrea</taxon>
    </lineage>
</organism>
<accession>A0A8B8AM89</accession>
<feature type="domain" description="Novel STAND NTPase 3" evidence="3">
    <location>
        <begin position="242"/>
        <end position="394"/>
    </location>
</feature>
<dbReference type="RefSeq" id="XP_022291733.1">
    <property type="nucleotide sequence ID" value="XM_022436025.1"/>
</dbReference>
<keyword evidence="1" id="KW-0472">Membrane</keyword>
<feature type="transmembrane region" description="Helical" evidence="1">
    <location>
        <begin position="178"/>
        <end position="200"/>
    </location>
</feature>